<keyword evidence="5" id="KW-1185">Reference proteome</keyword>
<dbReference type="KEGG" id="hprf:HLPR_23120"/>
<evidence type="ECO:0000256" key="1">
    <source>
        <dbReference type="ARBA" id="ARBA00007665"/>
    </source>
</evidence>
<gene>
    <name evidence="4" type="ORF">HLPR_23120</name>
</gene>
<dbReference type="InterPro" id="IPR015796">
    <property type="entry name" value="Impact_YigZ-like"/>
</dbReference>
<dbReference type="PANTHER" id="PTHR16301:SF20">
    <property type="entry name" value="IMPACT FAMILY MEMBER YIGZ"/>
    <property type="match status" value="1"/>
</dbReference>
<proteinExistence type="inferred from homology"/>
<evidence type="ECO:0000313" key="5">
    <source>
        <dbReference type="Proteomes" id="UP001321786"/>
    </source>
</evidence>
<evidence type="ECO:0000259" key="3">
    <source>
        <dbReference type="Pfam" id="PF09186"/>
    </source>
</evidence>
<dbReference type="InterPro" id="IPR023582">
    <property type="entry name" value="Impact"/>
</dbReference>
<dbReference type="InterPro" id="IPR035647">
    <property type="entry name" value="EFG_III/V"/>
</dbReference>
<dbReference type="Pfam" id="PF01205">
    <property type="entry name" value="Impact_N"/>
    <property type="match status" value="1"/>
</dbReference>
<dbReference type="SUPFAM" id="SSF54211">
    <property type="entry name" value="Ribosomal protein S5 domain 2-like"/>
    <property type="match status" value="1"/>
</dbReference>
<reference evidence="4 5" key="1">
    <citation type="submission" date="2023-08" db="EMBL/GenBank/DDBJ databases">
        <title>Helicovermis profunda gen. nov., sp. nov., a novel mesophilic, fermentative bacterium within the Bacillota from a deep-sea hydrothermal vent chimney.</title>
        <authorList>
            <person name="Miyazaki U."/>
            <person name="Mizutani D."/>
            <person name="Hashimoto Y."/>
            <person name="Tame A."/>
            <person name="Sawayama S."/>
            <person name="Miyazaki J."/>
            <person name="Takai K."/>
            <person name="Nakagawa S."/>
        </authorList>
    </citation>
    <scope>NUCLEOTIDE SEQUENCE [LARGE SCALE GENOMIC DNA]</scope>
    <source>
        <strain evidence="4 5">S502</strain>
    </source>
</reference>
<organism evidence="4 5">
    <name type="scientific">Helicovermis profundi</name>
    <dbReference type="NCBI Taxonomy" id="3065157"/>
    <lineage>
        <taxon>Bacteria</taxon>
        <taxon>Bacillati</taxon>
        <taxon>Bacillota</taxon>
        <taxon>Clostridia</taxon>
        <taxon>Helicovermis</taxon>
    </lineage>
</organism>
<dbReference type="InterPro" id="IPR020569">
    <property type="entry name" value="UPF0029_Impact_CS"/>
</dbReference>
<dbReference type="InterPro" id="IPR015269">
    <property type="entry name" value="UPF0029_Impact_C"/>
</dbReference>
<dbReference type="Pfam" id="PF09186">
    <property type="entry name" value="DUF1949"/>
    <property type="match status" value="1"/>
</dbReference>
<dbReference type="AlphaFoldDB" id="A0AAU9E5L3"/>
<dbReference type="Proteomes" id="UP001321786">
    <property type="component" value="Chromosome"/>
</dbReference>
<feature type="domain" description="Impact N-terminal" evidence="2">
    <location>
        <begin position="19"/>
        <end position="122"/>
    </location>
</feature>
<dbReference type="GO" id="GO:0006446">
    <property type="term" value="P:regulation of translational initiation"/>
    <property type="evidence" value="ECO:0007669"/>
    <property type="project" value="TreeGrafter"/>
</dbReference>
<accession>A0AAU9E5L3</accession>
<feature type="domain" description="UPF0029" evidence="3">
    <location>
        <begin position="139"/>
        <end position="193"/>
    </location>
</feature>
<name>A0AAU9E5L3_9FIRM</name>
<dbReference type="SUPFAM" id="SSF54980">
    <property type="entry name" value="EF-G C-terminal domain-like"/>
    <property type="match status" value="1"/>
</dbReference>
<dbReference type="PROSITE" id="PS00910">
    <property type="entry name" value="UPF0029"/>
    <property type="match status" value="1"/>
</dbReference>
<protein>
    <submittedName>
        <fullName evidence="4">YigZ family protein</fullName>
    </submittedName>
</protein>
<evidence type="ECO:0000313" key="4">
    <source>
        <dbReference type="EMBL" id="BEP29981.1"/>
    </source>
</evidence>
<sequence>MYLYKTIKKFSSAEEVVNKSRFIGYSKPVKTIEEATEFIEEIKKKHKDATHNVPVYLLGEKMDVQKYSDDGEPSGTAGVPILSMLKNEKITNVVVVVTRYFGGIKLGTGGLVRSYTNIAKKSLENAGIIEVDEFIRIAIEIEYTLHGKLLNYINNEDSVIIENTIYTDKVKMILLISKNEYEKVNNTIIDLTNSDVSFGKKEIINASIRKNEVITNY</sequence>
<dbReference type="PANTHER" id="PTHR16301">
    <property type="entry name" value="IMPACT-RELATED"/>
    <property type="match status" value="1"/>
</dbReference>
<evidence type="ECO:0000259" key="2">
    <source>
        <dbReference type="Pfam" id="PF01205"/>
    </source>
</evidence>
<dbReference type="RefSeq" id="WP_338535585.1">
    <property type="nucleotide sequence ID" value="NZ_AP028654.1"/>
</dbReference>
<dbReference type="InterPro" id="IPR001498">
    <property type="entry name" value="Impact_N"/>
</dbReference>
<dbReference type="NCBIfam" id="TIGR00257">
    <property type="entry name" value="IMPACT_YIGZ"/>
    <property type="match status" value="1"/>
</dbReference>
<dbReference type="InterPro" id="IPR036956">
    <property type="entry name" value="Impact_N_sf"/>
</dbReference>
<dbReference type="GO" id="GO:0005737">
    <property type="term" value="C:cytoplasm"/>
    <property type="evidence" value="ECO:0007669"/>
    <property type="project" value="TreeGrafter"/>
</dbReference>
<dbReference type="EMBL" id="AP028654">
    <property type="protein sequence ID" value="BEP29981.1"/>
    <property type="molecule type" value="Genomic_DNA"/>
</dbReference>
<dbReference type="InterPro" id="IPR020568">
    <property type="entry name" value="Ribosomal_Su5_D2-typ_SF"/>
</dbReference>
<dbReference type="Gene3D" id="3.30.230.30">
    <property type="entry name" value="Impact, N-terminal domain"/>
    <property type="match status" value="1"/>
</dbReference>
<comment type="similarity">
    <text evidence="1">Belongs to the IMPACT family.</text>
</comment>